<dbReference type="EMBL" id="JYDJ01000008">
    <property type="protein sequence ID" value="KRX50217.1"/>
    <property type="molecule type" value="Genomic_DNA"/>
</dbReference>
<keyword evidence="2" id="KW-1185">Reference proteome</keyword>
<dbReference type="Proteomes" id="UP000055048">
    <property type="component" value="Unassembled WGS sequence"/>
</dbReference>
<evidence type="ECO:0000313" key="1">
    <source>
        <dbReference type="EMBL" id="KRX50217.1"/>
    </source>
</evidence>
<organism evidence="1 2">
    <name type="scientific">Trichinella murrelli</name>
    <dbReference type="NCBI Taxonomy" id="144512"/>
    <lineage>
        <taxon>Eukaryota</taxon>
        <taxon>Metazoa</taxon>
        <taxon>Ecdysozoa</taxon>
        <taxon>Nematoda</taxon>
        <taxon>Enoplea</taxon>
        <taxon>Dorylaimia</taxon>
        <taxon>Trichinellida</taxon>
        <taxon>Trichinellidae</taxon>
        <taxon>Trichinella</taxon>
    </lineage>
</organism>
<comment type="caution">
    <text evidence="1">The sequence shown here is derived from an EMBL/GenBank/DDBJ whole genome shotgun (WGS) entry which is preliminary data.</text>
</comment>
<reference evidence="1 2" key="1">
    <citation type="submission" date="2015-01" db="EMBL/GenBank/DDBJ databases">
        <title>Evolution of Trichinella species and genotypes.</title>
        <authorList>
            <person name="Korhonen P.K."/>
            <person name="Edoardo P."/>
            <person name="Giuseppe L.R."/>
            <person name="Gasser R.B."/>
        </authorList>
    </citation>
    <scope>NUCLEOTIDE SEQUENCE [LARGE SCALE GENOMIC DNA]</scope>
    <source>
        <strain evidence="1">ISS417</strain>
    </source>
</reference>
<protein>
    <submittedName>
        <fullName evidence="1">Uncharacterized protein</fullName>
    </submittedName>
</protein>
<name>A0A0V0UFZ3_9BILA</name>
<proteinExistence type="predicted"/>
<accession>A0A0V0UFZ3</accession>
<sequence length="117" mass="12911">MDDIAISELYGNRRIVLYIPVVWCICETPGNIAIGGFRQLCLEISGCENSSGNFSLLQIEPSFVCEAKFNLDIGAAAIATLNVENQQLPLLTPQAIALFEKYSNEWIVLDPGCWCLL</sequence>
<dbReference type="AlphaFoldDB" id="A0A0V0UFZ3"/>
<gene>
    <name evidence="1" type="ORF">T05_2355</name>
</gene>
<evidence type="ECO:0000313" key="2">
    <source>
        <dbReference type="Proteomes" id="UP000055048"/>
    </source>
</evidence>